<evidence type="ECO:0000256" key="2">
    <source>
        <dbReference type="ARBA" id="ARBA00022801"/>
    </source>
</evidence>
<evidence type="ECO:0000313" key="4">
    <source>
        <dbReference type="EMBL" id="MDF9914744.1"/>
    </source>
</evidence>
<comment type="caution">
    <text evidence="4">The sequence shown here is derived from an EMBL/GenBank/DDBJ whole genome shotgun (WGS) entry which is preliminary data.</text>
</comment>
<organism evidence="4 5">
    <name type="scientific">Furfurilactobacillus milii</name>
    <dbReference type="NCBI Taxonomy" id="2888272"/>
    <lineage>
        <taxon>Bacteria</taxon>
        <taxon>Bacillati</taxon>
        <taxon>Bacillota</taxon>
        <taxon>Bacilli</taxon>
        <taxon>Lactobacillales</taxon>
        <taxon>Lactobacillaceae</taxon>
        <taxon>Furfurilactobacillus</taxon>
    </lineage>
</organism>
<dbReference type="InterPro" id="IPR015883">
    <property type="entry name" value="Glyco_hydro_20_cat"/>
</dbReference>
<dbReference type="EMBL" id="JANDJP010000017">
    <property type="protein sequence ID" value="MDF9914744.1"/>
    <property type="molecule type" value="Genomic_DNA"/>
</dbReference>
<accession>A0ABT6DC76</accession>
<keyword evidence="2" id="KW-0378">Hydrolase</keyword>
<dbReference type="SUPFAM" id="SSF51445">
    <property type="entry name" value="(Trans)glycosidases"/>
    <property type="match status" value="1"/>
</dbReference>
<dbReference type="PANTHER" id="PTHR43678">
    <property type="entry name" value="PUTATIVE (AFU_ORTHOLOGUE AFUA_2G00640)-RELATED"/>
    <property type="match status" value="1"/>
</dbReference>
<gene>
    <name evidence="4" type="ORF">NNA32_10875</name>
</gene>
<feature type="domain" description="Glycoside hydrolase family 20 catalytic" evidence="3">
    <location>
        <begin position="37"/>
        <end position="351"/>
    </location>
</feature>
<protein>
    <submittedName>
        <fullName evidence="4">Family 20 glycosylhydrolase</fullName>
    </submittedName>
</protein>
<proteinExistence type="inferred from homology"/>
<evidence type="ECO:0000313" key="5">
    <source>
        <dbReference type="Proteomes" id="UP001152867"/>
    </source>
</evidence>
<dbReference type="InterPro" id="IPR025705">
    <property type="entry name" value="Beta_hexosaminidase_sua/sub"/>
</dbReference>
<dbReference type="Proteomes" id="UP001152867">
    <property type="component" value="Unassembled WGS sequence"/>
</dbReference>
<name>A0ABT6DC76_9LACO</name>
<dbReference type="InterPro" id="IPR052764">
    <property type="entry name" value="GH20_Enzymes"/>
</dbReference>
<sequence length="381" mass="43640">MKSRHRSLLITFIVVITISLMQIHVYAASQQRKNGQFNGLTLDVARRYYQLDTIKSFISQVAQNHGQFIQLHLSDAQSFAIENETVGQTLANATQTNGVWRNNTTHQAFYSKTQVADLVTFAKQKHVTLIPEVDTPAHINGMVKTMRANHQTQQVDQLTYNNKSYGREFHLNTASTTFVKRLDTEVAQSFIGQQNMRFHLGGDEFTDQTGVNKPYIAYLNALAKNVRSLGFIPEAWNDGYISQALNQYDKHIQITYWNWTADEKGAPGKERQKAWATMPELIHHGFKVLNYNDYYLYFNLSKKNVKPSNVAYMTSDMKQNWDPTIWDNDNDSSLNTLHNIVGSSVSIWADKDPHSKINDKQVLKASQKFLSQFLQLARQPI</sequence>
<dbReference type="InterPro" id="IPR017853">
    <property type="entry name" value="GH"/>
</dbReference>
<dbReference type="PANTHER" id="PTHR43678:SF1">
    <property type="entry name" value="BETA-N-ACETYLHEXOSAMINIDASE"/>
    <property type="match status" value="1"/>
</dbReference>
<comment type="similarity">
    <text evidence="1">Belongs to the glycosyl hydrolase 20 family.</text>
</comment>
<evidence type="ECO:0000256" key="1">
    <source>
        <dbReference type="ARBA" id="ARBA00006285"/>
    </source>
</evidence>
<evidence type="ECO:0000259" key="3">
    <source>
        <dbReference type="Pfam" id="PF00728"/>
    </source>
</evidence>
<keyword evidence="5" id="KW-1185">Reference proteome</keyword>
<dbReference type="PRINTS" id="PR00738">
    <property type="entry name" value="GLHYDRLASE20"/>
</dbReference>
<dbReference type="RefSeq" id="WP_178941852.1">
    <property type="nucleotide sequence ID" value="NZ_JAIWJG010000016.1"/>
</dbReference>
<reference evidence="4" key="1">
    <citation type="submission" date="2022-06" db="EMBL/GenBank/DDBJ databases">
        <title>Antifungal cultures and metabolites of lactic acid bacteria for use in dairy fermentations.</title>
        <authorList>
            <person name="Zhao Z."/>
            <person name="Gaenzle M."/>
        </authorList>
    </citation>
    <scope>NUCLEOTIDE SEQUENCE</scope>
    <source>
        <strain evidence="4">FUA3126</strain>
    </source>
</reference>
<dbReference type="Pfam" id="PF00728">
    <property type="entry name" value="Glyco_hydro_20"/>
    <property type="match status" value="1"/>
</dbReference>
<dbReference type="Gene3D" id="3.20.20.80">
    <property type="entry name" value="Glycosidases"/>
    <property type="match status" value="1"/>
</dbReference>